<proteinExistence type="inferred from homology"/>
<evidence type="ECO:0000313" key="7">
    <source>
        <dbReference type="Proteomes" id="UP000066042"/>
    </source>
</evidence>
<keyword evidence="2" id="KW-0813">Transport</keyword>
<feature type="domain" description="Thioredoxin-like fold" evidence="4">
    <location>
        <begin position="47"/>
        <end position="157"/>
    </location>
</feature>
<feature type="domain" description="Urease accessory protein UreH-like transmembrane" evidence="5">
    <location>
        <begin position="207"/>
        <end position="410"/>
    </location>
</feature>
<feature type="transmembrane region" description="Helical" evidence="3">
    <location>
        <begin position="352"/>
        <end position="370"/>
    </location>
</feature>
<dbReference type="InterPro" id="IPR017937">
    <property type="entry name" value="Thioredoxin_CS"/>
</dbReference>
<feature type="transmembrane region" description="Helical" evidence="3">
    <location>
        <begin position="199"/>
        <end position="232"/>
    </location>
</feature>
<dbReference type="PATRIC" id="fig|55802.8.peg.832"/>
<evidence type="ECO:0000256" key="1">
    <source>
        <dbReference type="ARBA" id="ARBA00007787"/>
    </source>
</evidence>
<dbReference type="PROSITE" id="PS00194">
    <property type="entry name" value="THIOREDOXIN_1"/>
    <property type="match status" value="1"/>
</dbReference>
<dbReference type="RefSeq" id="WP_056933606.1">
    <property type="nucleotide sequence ID" value="NZ_CP013050.1"/>
</dbReference>
<gene>
    <name evidence="6" type="ORF">TBCH5v1_0833</name>
</gene>
<keyword evidence="3" id="KW-0812">Transmembrane</keyword>
<evidence type="ECO:0000256" key="3">
    <source>
        <dbReference type="SAM" id="Phobius"/>
    </source>
</evidence>
<dbReference type="InterPro" id="IPR036249">
    <property type="entry name" value="Thioredoxin-like_sf"/>
</dbReference>
<evidence type="ECO:0000259" key="5">
    <source>
        <dbReference type="Pfam" id="PF13386"/>
    </source>
</evidence>
<dbReference type="GeneID" id="26136111"/>
<evidence type="ECO:0000259" key="4">
    <source>
        <dbReference type="Pfam" id="PF13098"/>
    </source>
</evidence>
<dbReference type="Gene3D" id="3.40.30.10">
    <property type="entry name" value="Glutaredoxin"/>
    <property type="match status" value="1"/>
</dbReference>
<feature type="transmembrane region" description="Helical" evidence="3">
    <location>
        <begin position="314"/>
        <end position="340"/>
    </location>
</feature>
<dbReference type="AlphaFoldDB" id="A0A0S1XAH0"/>
<keyword evidence="3" id="KW-0472">Membrane</keyword>
<dbReference type="EMBL" id="CP013050">
    <property type="protein sequence ID" value="ALM74787.1"/>
    <property type="molecule type" value="Genomic_DNA"/>
</dbReference>
<evidence type="ECO:0000256" key="2">
    <source>
        <dbReference type="ARBA" id="ARBA00022982"/>
    </source>
</evidence>
<feature type="transmembrane region" description="Helical" evidence="3">
    <location>
        <begin position="400"/>
        <end position="419"/>
    </location>
</feature>
<name>A0A0S1XAH0_THEBA</name>
<evidence type="ECO:0000313" key="6">
    <source>
        <dbReference type="EMBL" id="ALM74787.1"/>
    </source>
</evidence>
<dbReference type="Pfam" id="PF13386">
    <property type="entry name" value="DsbD_2"/>
    <property type="match status" value="1"/>
</dbReference>
<comment type="similarity">
    <text evidence="1">Belongs to the glutaredoxin family.</text>
</comment>
<organism evidence="6 7">
    <name type="scientific">Thermococcus barophilus</name>
    <dbReference type="NCBI Taxonomy" id="55802"/>
    <lineage>
        <taxon>Archaea</taxon>
        <taxon>Methanobacteriati</taxon>
        <taxon>Methanobacteriota</taxon>
        <taxon>Thermococci</taxon>
        <taxon>Thermococcales</taxon>
        <taxon>Thermococcaceae</taxon>
        <taxon>Thermococcus</taxon>
    </lineage>
</organism>
<keyword evidence="3" id="KW-1133">Transmembrane helix</keyword>
<dbReference type="InterPro" id="IPR039447">
    <property type="entry name" value="UreH-like_TM_dom"/>
</dbReference>
<dbReference type="Pfam" id="PF13098">
    <property type="entry name" value="Thioredoxin_2"/>
    <property type="match status" value="1"/>
</dbReference>
<feature type="transmembrane region" description="Helical" evidence="3">
    <location>
        <begin position="268"/>
        <end position="293"/>
    </location>
</feature>
<dbReference type="InterPro" id="IPR012336">
    <property type="entry name" value="Thioredoxin-like_fold"/>
</dbReference>
<dbReference type="PANTHER" id="PTHR31272:SF9">
    <property type="entry name" value="BLL1027 PROTEIN"/>
    <property type="match status" value="1"/>
</dbReference>
<reference evidence="6 7" key="1">
    <citation type="journal article" date="2016" name="Genome Announc.">
        <title>Complete genome sequence of the hyperthermophilic and piezophilic archaeon Thermococcus barophilus Ch5, capable of growth at the expense of hydrogenogenesis from carbon monoxide and formate.</title>
        <authorList>
            <person name="Oger P."/>
            <person name="Sokolova T.G."/>
            <person name="Kozhevnikova D.A."/>
            <person name="Taranov E.A."/>
            <person name="Vannier P."/>
            <person name="Lee H.S."/>
            <person name="Kwon K.K."/>
            <person name="Kang S.G."/>
            <person name="Lee J.H."/>
            <person name="Bonch-Osmolovskaya E.A."/>
            <person name="Lebedinsky A.V."/>
        </authorList>
    </citation>
    <scope>NUCLEOTIDE SEQUENCE [LARGE SCALE GENOMIC DNA]</scope>
    <source>
        <strain evidence="7">Ch5</strain>
    </source>
</reference>
<keyword evidence="2" id="KW-0249">Electron transport</keyword>
<dbReference type="STRING" id="55802.TBCH5v1_0833"/>
<accession>A0A0S1XAH0</accession>
<dbReference type="SUPFAM" id="SSF52833">
    <property type="entry name" value="Thioredoxin-like"/>
    <property type="match status" value="1"/>
</dbReference>
<protein>
    <submittedName>
        <fullName evidence="6">Uncharacterized protein</fullName>
    </submittedName>
</protein>
<dbReference type="InterPro" id="IPR051790">
    <property type="entry name" value="Cytochrome_c-biogenesis_DsbD"/>
</dbReference>
<sequence length="430" mass="47169">MKRISILIFLLLVMPALVEALPAVKYGAVNFIPVATENELKEVINTNEGQYIFVYYYSPTCPACKYMRDNVFADPSIVRILSERAVPVIVDVYKGREVTSLRYKVYSKVLVIQPDNSGYYTPKSSGEEVTVSVPGTPTMVVFKVENGEKILRGVAVGALNKQGFEFFIEQTTEKKANVKTSTPKASTTTATQTQNESRLTFAVLLTIFSAGILSVFSPCVLPLVVSGFALILAKRNLGLIILGMIAAFSLIGGAAGALGSYISQITALLYLIGGTGFIVLGTIMVSEKANLYFTSKIGRIQRFAEKNHKFRGKFADFLFGASLGATWIGCIAPYVGFAILTAALSRNFTKGVIVMFIYALGMGLTFYLVLSSKDLAQWINKRFLSNKLTLRSSDRKLEKAVGILMILIGMLMLTELTPLKLWSYLFEKIA</sequence>
<feature type="transmembrane region" description="Helical" evidence="3">
    <location>
        <begin position="239"/>
        <end position="262"/>
    </location>
</feature>
<dbReference type="PANTHER" id="PTHR31272">
    <property type="entry name" value="CYTOCHROME C-TYPE BIOGENESIS PROTEIN HI_1454-RELATED"/>
    <property type="match status" value="1"/>
</dbReference>
<dbReference type="Proteomes" id="UP000066042">
    <property type="component" value="Chromosome"/>
</dbReference>